<gene>
    <name evidence="2" type="ORF">Pmani_030300</name>
</gene>
<dbReference type="EMBL" id="JAWZYT010003678">
    <property type="protein sequence ID" value="KAK4297257.1"/>
    <property type="molecule type" value="Genomic_DNA"/>
</dbReference>
<dbReference type="AlphaFoldDB" id="A0AAE1TTL0"/>
<evidence type="ECO:0000313" key="2">
    <source>
        <dbReference type="EMBL" id="KAK4297257.1"/>
    </source>
</evidence>
<organism evidence="2 3">
    <name type="scientific">Petrolisthes manimaculis</name>
    <dbReference type="NCBI Taxonomy" id="1843537"/>
    <lineage>
        <taxon>Eukaryota</taxon>
        <taxon>Metazoa</taxon>
        <taxon>Ecdysozoa</taxon>
        <taxon>Arthropoda</taxon>
        <taxon>Crustacea</taxon>
        <taxon>Multicrustacea</taxon>
        <taxon>Malacostraca</taxon>
        <taxon>Eumalacostraca</taxon>
        <taxon>Eucarida</taxon>
        <taxon>Decapoda</taxon>
        <taxon>Pleocyemata</taxon>
        <taxon>Anomura</taxon>
        <taxon>Galatheoidea</taxon>
        <taxon>Porcellanidae</taxon>
        <taxon>Petrolisthes</taxon>
    </lineage>
</organism>
<keyword evidence="3" id="KW-1185">Reference proteome</keyword>
<comment type="caution">
    <text evidence="2">The sequence shown here is derived from an EMBL/GenBank/DDBJ whole genome shotgun (WGS) entry which is preliminary data.</text>
</comment>
<feature type="compositionally biased region" description="Low complexity" evidence="1">
    <location>
        <begin position="114"/>
        <end position="129"/>
    </location>
</feature>
<proteinExistence type="predicted"/>
<feature type="region of interest" description="Disordered" evidence="1">
    <location>
        <begin position="52"/>
        <end position="135"/>
    </location>
</feature>
<evidence type="ECO:0000256" key="1">
    <source>
        <dbReference type="SAM" id="MobiDB-lite"/>
    </source>
</evidence>
<sequence>MACLDSRGAFIRDTHLFPFLHTLHASSFLHPLNPFPSIYSHTHLSLHSPSLLKHTTTTPFSPTPPSLAHTNTVPFPTHHRPLPNNNNPFPTPPQQPLPNNTTTTLPTPPPQQQPLPNNTTTTPSQQHQQQPPPPPQTLLIIIIIIHTPAGLEIRIPRLGVRGQSTRIAVISSGPPVSPLVTAQGRLTVLWLTETMD</sequence>
<reference evidence="2" key="1">
    <citation type="submission" date="2023-11" db="EMBL/GenBank/DDBJ databases">
        <title>Genome assemblies of two species of porcelain crab, Petrolisthes cinctipes and Petrolisthes manimaculis (Anomura: Porcellanidae).</title>
        <authorList>
            <person name="Angst P."/>
        </authorList>
    </citation>
    <scope>NUCLEOTIDE SEQUENCE</scope>
    <source>
        <strain evidence="2">PB745_02</strain>
        <tissue evidence="2">Gill</tissue>
    </source>
</reference>
<evidence type="ECO:0000313" key="3">
    <source>
        <dbReference type="Proteomes" id="UP001292094"/>
    </source>
</evidence>
<dbReference type="Proteomes" id="UP001292094">
    <property type="component" value="Unassembled WGS sequence"/>
</dbReference>
<name>A0AAE1TTL0_9EUCA</name>
<accession>A0AAE1TTL0</accession>
<protein>
    <submittedName>
        <fullName evidence="2">Uncharacterized protein</fullName>
    </submittedName>
</protein>